<evidence type="ECO:0000259" key="1">
    <source>
        <dbReference type="PROSITE" id="PS50853"/>
    </source>
</evidence>
<dbReference type="Gene3D" id="2.60.40.10">
    <property type="entry name" value="Immunoglobulins"/>
    <property type="match status" value="2"/>
</dbReference>
<dbReference type="PANTHER" id="PTHR46957">
    <property type="entry name" value="CYTOKINE RECEPTOR"/>
    <property type="match status" value="1"/>
</dbReference>
<dbReference type="InterPro" id="IPR050713">
    <property type="entry name" value="RTP_Phos/Ushers"/>
</dbReference>
<dbReference type="SUPFAM" id="SSF49265">
    <property type="entry name" value="Fibronectin type III"/>
    <property type="match status" value="1"/>
</dbReference>
<reference evidence="2 3" key="1">
    <citation type="submission" date="2007-01" db="EMBL/GenBank/DDBJ databases">
        <authorList>
            <person name="Haygood M."/>
            <person name="Podell S."/>
            <person name="Anderson C."/>
            <person name="Hopkinson B."/>
            <person name="Roe K."/>
            <person name="Barbeau K."/>
            <person name="Gaasterland T."/>
            <person name="Ferriera S."/>
            <person name="Johnson J."/>
            <person name="Kravitz S."/>
            <person name="Beeson K."/>
            <person name="Sutton G."/>
            <person name="Rogers Y.-H."/>
            <person name="Friedman R."/>
            <person name="Frazier M."/>
            <person name="Venter J.C."/>
        </authorList>
    </citation>
    <scope>NUCLEOTIDE SEQUENCE [LARGE SCALE GENOMIC DNA]</scope>
    <source>
        <strain evidence="2 3">ATCC 23134</strain>
    </source>
</reference>
<feature type="domain" description="Fibronectin type-III" evidence="1">
    <location>
        <begin position="26"/>
        <end position="115"/>
    </location>
</feature>
<dbReference type="GO" id="GO:0016020">
    <property type="term" value="C:membrane"/>
    <property type="evidence" value="ECO:0007669"/>
    <property type="project" value="UniProtKB-SubCell"/>
</dbReference>
<evidence type="ECO:0000313" key="3">
    <source>
        <dbReference type="Proteomes" id="UP000004095"/>
    </source>
</evidence>
<gene>
    <name evidence="2" type="ORF">M23134_07995</name>
</gene>
<name>A1ZWL8_MICM2</name>
<dbReference type="CDD" id="cd00063">
    <property type="entry name" value="FN3"/>
    <property type="match status" value="2"/>
</dbReference>
<dbReference type="PROSITE" id="PS50853">
    <property type="entry name" value="FN3"/>
    <property type="match status" value="2"/>
</dbReference>
<dbReference type="InterPro" id="IPR013783">
    <property type="entry name" value="Ig-like_fold"/>
</dbReference>
<keyword evidence="3" id="KW-1185">Reference proteome</keyword>
<dbReference type="eggNOG" id="COG4733">
    <property type="taxonomic scope" value="Bacteria"/>
</dbReference>
<evidence type="ECO:0000313" key="2">
    <source>
        <dbReference type="EMBL" id="EAY25258.1"/>
    </source>
</evidence>
<accession>A1ZWL8</accession>
<proteinExistence type="predicted"/>
<dbReference type="SMART" id="SM00060">
    <property type="entry name" value="FN3"/>
    <property type="match status" value="2"/>
</dbReference>
<dbReference type="Proteomes" id="UP000004095">
    <property type="component" value="Unassembled WGS sequence"/>
</dbReference>
<dbReference type="InterPro" id="IPR003961">
    <property type="entry name" value="FN3_dom"/>
</dbReference>
<protein>
    <submittedName>
        <fullName evidence="2">Fibronectin, type III, putative</fullName>
    </submittedName>
</protein>
<dbReference type="Pfam" id="PF00041">
    <property type="entry name" value="fn3"/>
    <property type="match status" value="1"/>
</dbReference>
<dbReference type="InterPro" id="IPR036116">
    <property type="entry name" value="FN3_sf"/>
</dbReference>
<dbReference type="RefSeq" id="WP_002703234.1">
    <property type="nucleotide sequence ID" value="NZ_AAWS01000052.1"/>
</dbReference>
<sequence length="257" mass="28217">MSLNVGEDSPFTELSIIKTLGNTPVSPSSLNALTLSQTEIQLEWQDNSTNETGFEVYRGNTSMSFVLLTTLAANEVFYIDEGLDSKTTYRYIIRATGAEGSSPPSDTVNATTLSNAPLSPFELNVITVSGSELQLDWQDDSNNEIGFIIYRATEQFGSDEKVIDTVSTNITTYLDKGLVNQKKYFYRVKAYNNDGPSDNSTNTASGITANVPLVPFNIQSTPLSPTSLGISWSINTPPSAEKKGRWVYHRSSQFYKA</sequence>
<dbReference type="PANTHER" id="PTHR46957:SF3">
    <property type="entry name" value="CYTOKINE RECEPTOR"/>
    <property type="match status" value="1"/>
</dbReference>
<dbReference type="OrthoDB" id="9803616at2"/>
<dbReference type="AlphaFoldDB" id="A1ZWL8"/>
<feature type="domain" description="Fibronectin type-III" evidence="1">
    <location>
        <begin position="119"/>
        <end position="211"/>
    </location>
</feature>
<organism evidence="2 3">
    <name type="scientific">Microscilla marina ATCC 23134</name>
    <dbReference type="NCBI Taxonomy" id="313606"/>
    <lineage>
        <taxon>Bacteria</taxon>
        <taxon>Pseudomonadati</taxon>
        <taxon>Bacteroidota</taxon>
        <taxon>Cytophagia</taxon>
        <taxon>Cytophagales</taxon>
        <taxon>Microscillaceae</taxon>
        <taxon>Microscilla</taxon>
    </lineage>
</organism>
<dbReference type="EMBL" id="AAWS01000052">
    <property type="protein sequence ID" value="EAY25258.1"/>
    <property type="molecule type" value="Genomic_DNA"/>
</dbReference>
<comment type="caution">
    <text evidence="2">The sequence shown here is derived from an EMBL/GenBank/DDBJ whole genome shotgun (WGS) entry which is preliminary data.</text>
</comment>